<feature type="chain" id="PRO_5006590381" evidence="7">
    <location>
        <begin position="23"/>
        <end position="350"/>
    </location>
</feature>
<name>A0A0S1TIQ7_9BASI</name>
<evidence type="ECO:0000256" key="7">
    <source>
        <dbReference type="SAM" id="SignalP"/>
    </source>
</evidence>
<dbReference type="InterPro" id="IPR006076">
    <property type="entry name" value="FAD-dep_OxRdtase"/>
</dbReference>
<evidence type="ECO:0000256" key="1">
    <source>
        <dbReference type="ARBA" id="ARBA00001974"/>
    </source>
</evidence>
<dbReference type="EC" id="1.4.3.3" evidence="9"/>
<keyword evidence="5 9" id="KW-0560">Oxidoreductase</keyword>
<evidence type="ECO:0000313" key="9">
    <source>
        <dbReference type="EMBL" id="ALM22243.1"/>
    </source>
</evidence>
<dbReference type="SUPFAM" id="SSF54373">
    <property type="entry name" value="FAD-linked reductases, C-terminal domain"/>
    <property type="match status" value="1"/>
</dbReference>
<feature type="binding site" evidence="6">
    <location>
        <position position="295"/>
    </location>
    <ligand>
        <name>D-dopa</name>
        <dbReference type="ChEBI" id="CHEBI:149689"/>
    </ligand>
</feature>
<feature type="binding site" evidence="6">
    <location>
        <begin position="51"/>
        <end position="52"/>
    </location>
    <ligand>
        <name>FAD</name>
        <dbReference type="ChEBI" id="CHEBI:57692"/>
    </ligand>
</feature>
<dbReference type="GO" id="GO:0005737">
    <property type="term" value="C:cytoplasm"/>
    <property type="evidence" value="ECO:0007669"/>
    <property type="project" value="TreeGrafter"/>
</dbReference>
<protein>
    <submittedName>
        <fullName evidence="9">D-amino acid oxidase</fullName>
        <ecNumber evidence="9">1.4.3.3</ecNumber>
    </submittedName>
</protein>
<dbReference type="InterPro" id="IPR006181">
    <property type="entry name" value="D-amino_acid_oxidase_CS"/>
</dbReference>
<accession>A0A0S1TIQ7</accession>
<gene>
    <name evidence="9" type="primary">DAO1</name>
</gene>
<dbReference type="SUPFAM" id="SSF51971">
    <property type="entry name" value="Nucleotide-binding domain"/>
    <property type="match status" value="1"/>
</dbReference>
<sequence length="350" mass="37452">MAPAASPRVLVIGAGVVGLTTAVEIQRALPEAAVTIFAAQTAEDLKSTRYTSSWAGAHHVTLEGPGLQRDCEVDTFKALWALAHDDPSVPLLVCPQTEVFEDASKADFMRKNLSSFMPDVKPLEPSALPEGCTAGLSFTTIALDTPNYLPWLAQRFRAAGGTVVRRELGKLSDAPLDEFDAVVNCSGLGALTLVGDDSMYPIRGQTVLVRAPWIRSGITRSGSDNWTYIIPRKQGDVIVGGTRGIDDWHEQPRPETASEILARGLKLCPALLPEAKRASMRVEDIDVVEHGCGFRPARKGGVRIELDHVAAPDGRSLPLVHNYGHAGAGFQMSIGSATRAVDLLRSALAS</sequence>
<dbReference type="Gene3D" id="3.30.9.10">
    <property type="entry name" value="D-Amino Acid Oxidase, subunit A, domain 2"/>
    <property type="match status" value="1"/>
</dbReference>
<dbReference type="PROSITE" id="PS00677">
    <property type="entry name" value="DAO"/>
    <property type="match status" value="1"/>
</dbReference>
<proteinExistence type="inferred from homology"/>
<dbReference type="Gene3D" id="3.40.50.720">
    <property type="entry name" value="NAD(P)-binding Rossmann-like Domain"/>
    <property type="match status" value="1"/>
</dbReference>
<comment type="similarity">
    <text evidence="2">Belongs to the DAMOX/DASOX family.</text>
</comment>
<dbReference type="GO" id="GO:0071949">
    <property type="term" value="F:FAD binding"/>
    <property type="evidence" value="ECO:0007669"/>
    <property type="project" value="InterPro"/>
</dbReference>
<dbReference type="AlphaFoldDB" id="A0A0S1TIQ7"/>
<evidence type="ECO:0000259" key="8">
    <source>
        <dbReference type="Pfam" id="PF01266"/>
    </source>
</evidence>
<keyword evidence="4 6" id="KW-0274">FAD</keyword>
<evidence type="ECO:0000256" key="3">
    <source>
        <dbReference type="ARBA" id="ARBA00022630"/>
    </source>
</evidence>
<dbReference type="GO" id="GO:0019478">
    <property type="term" value="P:D-amino acid catabolic process"/>
    <property type="evidence" value="ECO:0007669"/>
    <property type="project" value="TreeGrafter"/>
</dbReference>
<keyword evidence="7" id="KW-0732">Signal</keyword>
<dbReference type="PANTHER" id="PTHR11530:SF11">
    <property type="entry name" value="D-ASPARTATE OXIDASE"/>
    <property type="match status" value="1"/>
</dbReference>
<dbReference type="GO" id="GO:0003884">
    <property type="term" value="F:D-amino-acid oxidase activity"/>
    <property type="evidence" value="ECO:0007669"/>
    <property type="project" value="UniProtKB-EC"/>
</dbReference>
<feature type="signal peptide" evidence="7">
    <location>
        <begin position="1"/>
        <end position="22"/>
    </location>
</feature>
<keyword evidence="3" id="KW-0285">Flavoprotein</keyword>
<evidence type="ECO:0000256" key="5">
    <source>
        <dbReference type="ARBA" id="ARBA00023002"/>
    </source>
</evidence>
<organism evidence="9">
    <name type="scientific">Phyllozyma linderae</name>
    <dbReference type="NCBI Taxonomy" id="69979"/>
    <lineage>
        <taxon>Eukaryota</taxon>
        <taxon>Fungi</taxon>
        <taxon>Dikarya</taxon>
        <taxon>Basidiomycota</taxon>
        <taxon>Pucciniomycotina</taxon>
        <taxon>Spiculogloeomycetes</taxon>
        <taxon>Spiculogloeales</taxon>
        <taxon>Spiculogloeaceae</taxon>
        <taxon>Phyllozyma</taxon>
    </lineage>
</organism>
<reference evidence="9" key="1">
    <citation type="journal article" date="2015" name="Microb. Cell Fact.">
        <title>Engineering an efficient and tight D-amino acid-inducible gene expression system in Rhodosporidium/Rhodotorula species.</title>
        <authorList>
            <person name="Liu Y."/>
            <person name="Koh C.M."/>
            <person name="Ngoh S.T."/>
            <person name="Ji L."/>
        </authorList>
    </citation>
    <scope>NUCLEOTIDE SEQUENCE</scope>
</reference>
<feature type="domain" description="FAD dependent oxidoreductase" evidence="8">
    <location>
        <begin position="8"/>
        <end position="342"/>
    </location>
</feature>
<dbReference type="InterPro" id="IPR023209">
    <property type="entry name" value="DAO"/>
</dbReference>
<evidence type="ECO:0000256" key="4">
    <source>
        <dbReference type="ARBA" id="ARBA00022827"/>
    </source>
</evidence>
<dbReference type="PIRSF" id="PIRSF000189">
    <property type="entry name" value="D-aa_oxidase"/>
    <property type="match status" value="1"/>
</dbReference>
<dbReference type="PANTHER" id="PTHR11530">
    <property type="entry name" value="D-AMINO ACID OXIDASE"/>
    <property type="match status" value="1"/>
</dbReference>
<dbReference type="EMBL" id="KR138693">
    <property type="protein sequence ID" value="ALM22243.1"/>
    <property type="molecule type" value="Genomic_DNA"/>
</dbReference>
<feature type="binding site" evidence="6">
    <location>
        <position position="327"/>
    </location>
    <ligand>
        <name>D-dopa</name>
        <dbReference type="ChEBI" id="CHEBI:149689"/>
    </ligand>
</feature>
<feature type="binding site" evidence="6">
    <location>
        <position position="228"/>
    </location>
    <ligand>
        <name>D-serine</name>
        <dbReference type="ChEBI" id="CHEBI:35247"/>
    </ligand>
</feature>
<evidence type="ECO:0000256" key="6">
    <source>
        <dbReference type="PIRSR" id="PIRSR000189-1"/>
    </source>
</evidence>
<comment type="cofactor">
    <cofactor evidence="1 6">
        <name>FAD</name>
        <dbReference type="ChEBI" id="CHEBI:57692"/>
    </cofactor>
</comment>
<evidence type="ECO:0000256" key="2">
    <source>
        <dbReference type="ARBA" id="ARBA00006730"/>
    </source>
</evidence>
<dbReference type="Pfam" id="PF01266">
    <property type="entry name" value="DAO"/>
    <property type="match status" value="1"/>
</dbReference>